<dbReference type="Proteomes" id="UP001469553">
    <property type="component" value="Unassembled WGS sequence"/>
</dbReference>
<accession>A0ABV0ZYZ4</accession>
<reference evidence="1 2" key="1">
    <citation type="submission" date="2021-06" db="EMBL/GenBank/DDBJ databases">
        <authorList>
            <person name="Palmer J.M."/>
        </authorList>
    </citation>
    <scope>NUCLEOTIDE SEQUENCE [LARGE SCALE GENOMIC DNA]</scope>
    <source>
        <strain evidence="1 2">AS_MEX2019</strain>
        <tissue evidence="1">Muscle</tissue>
    </source>
</reference>
<name>A0ABV0ZYZ4_9TELE</name>
<dbReference type="EMBL" id="JAHRIP010076257">
    <property type="protein sequence ID" value="MEQ2310972.1"/>
    <property type="molecule type" value="Genomic_DNA"/>
</dbReference>
<organism evidence="1 2">
    <name type="scientific">Ameca splendens</name>
    <dbReference type="NCBI Taxonomy" id="208324"/>
    <lineage>
        <taxon>Eukaryota</taxon>
        <taxon>Metazoa</taxon>
        <taxon>Chordata</taxon>
        <taxon>Craniata</taxon>
        <taxon>Vertebrata</taxon>
        <taxon>Euteleostomi</taxon>
        <taxon>Actinopterygii</taxon>
        <taxon>Neopterygii</taxon>
        <taxon>Teleostei</taxon>
        <taxon>Neoteleostei</taxon>
        <taxon>Acanthomorphata</taxon>
        <taxon>Ovalentaria</taxon>
        <taxon>Atherinomorphae</taxon>
        <taxon>Cyprinodontiformes</taxon>
        <taxon>Goodeidae</taxon>
        <taxon>Ameca</taxon>
    </lineage>
</organism>
<evidence type="ECO:0000313" key="2">
    <source>
        <dbReference type="Proteomes" id="UP001469553"/>
    </source>
</evidence>
<gene>
    <name evidence="1" type="ORF">AMECASPLE_014841</name>
</gene>
<proteinExistence type="predicted"/>
<sequence length="111" mass="12423">MCFKLCHCSSGYMFRVVVLLDCAPSHSLKSFAGSNRFSSRFAQNFTPSISPSTLQKQTSLHHVAANTMIQSTFRFVERTTSTCPINTFSPLSWESQQLFQSYHGPLGFSSD</sequence>
<protein>
    <submittedName>
        <fullName evidence="1">Uncharacterized protein</fullName>
    </submittedName>
</protein>
<comment type="caution">
    <text evidence="1">The sequence shown here is derived from an EMBL/GenBank/DDBJ whole genome shotgun (WGS) entry which is preliminary data.</text>
</comment>
<keyword evidence="2" id="KW-1185">Reference proteome</keyword>
<evidence type="ECO:0000313" key="1">
    <source>
        <dbReference type="EMBL" id="MEQ2310972.1"/>
    </source>
</evidence>